<dbReference type="Proteomes" id="UP001159427">
    <property type="component" value="Unassembled WGS sequence"/>
</dbReference>
<evidence type="ECO:0000313" key="2">
    <source>
        <dbReference type="EMBL" id="CAH3160901.1"/>
    </source>
</evidence>
<keyword evidence="3" id="KW-1185">Reference proteome</keyword>
<evidence type="ECO:0000256" key="1">
    <source>
        <dbReference type="SAM" id="SignalP"/>
    </source>
</evidence>
<dbReference type="EMBL" id="CALNXI010001226">
    <property type="protein sequence ID" value="CAH3160901.1"/>
    <property type="molecule type" value="Genomic_DNA"/>
</dbReference>
<feature type="non-terminal residue" evidence="2">
    <location>
        <position position="1"/>
    </location>
</feature>
<keyword evidence="1" id="KW-0732">Signal</keyword>
<evidence type="ECO:0000313" key="3">
    <source>
        <dbReference type="Proteomes" id="UP001159427"/>
    </source>
</evidence>
<reference evidence="2 3" key="1">
    <citation type="submission" date="2022-05" db="EMBL/GenBank/DDBJ databases">
        <authorList>
            <consortium name="Genoscope - CEA"/>
            <person name="William W."/>
        </authorList>
    </citation>
    <scope>NUCLEOTIDE SEQUENCE [LARGE SCALE GENOMIC DNA]</scope>
</reference>
<name>A0ABN8QAX3_9CNID</name>
<feature type="chain" id="PRO_5046887092" evidence="1">
    <location>
        <begin position="18"/>
        <end position="68"/>
    </location>
</feature>
<feature type="signal peptide" evidence="1">
    <location>
        <begin position="1"/>
        <end position="17"/>
    </location>
</feature>
<sequence>FISFLVVTSLLVASVTSADMYHLNQSIKNIFLRSENPWTGPASVKDAWKEISDVLNENKAASTNTPFS</sequence>
<feature type="non-terminal residue" evidence="2">
    <location>
        <position position="68"/>
    </location>
</feature>
<gene>
    <name evidence="2" type="ORF">PEVE_00003743</name>
</gene>
<comment type="caution">
    <text evidence="2">The sequence shown here is derived from an EMBL/GenBank/DDBJ whole genome shotgun (WGS) entry which is preliminary data.</text>
</comment>
<protein>
    <submittedName>
        <fullName evidence="2">Uncharacterized protein</fullName>
    </submittedName>
</protein>
<proteinExistence type="predicted"/>
<organism evidence="2 3">
    <name type="scientific">Porites evermanni</name>
    <dbReference type="NCBI Taxonomy" id="104178"/>
    <lineage>
        <taxon>Eukaryota</taxon>
        <taxon>Metazoa</taxon>
        <taxon>Cnidaria</taxon>
        <taxon>Anthozoa</taxon>
        <taxon>Hexacorallia</taxon>
        <taxon>Scleractinia</taxon>
        <taxon>Fungiina</taxon>
        <taxon>Poritidae</taxon>
        <taxon>Porites</taxon>
    </lineage>
</organism>
<accession>A0ABN8QAX3</accession>